<organism evidence="6 7">
    <name type="scientific">Glomus cerebriforme</name>
    <dbReference type="NCBI Taxonomy" id="658196"/>
    <lineage>
        <taxon>Eukaryota</taxon>
        <taxon>Fungi</taxon>
        <taxon>Fungi incertae sedis</taxon>
        <taxon>Mucoromycota</taxon>
        <taxon>Glomeromycotina</taxon>
        <taxon>Glomeromycetes</taxon>
        <taxon>Glomerales</taxon>
        <taxon>Glomeraceae</taxon>
        <taxon>Glomus</taxon>
    </lineage>
</organism>
<dbReference type="Proteomes" id="UP000265703">
    <property type="component" value="Unassembled WGS sequence"/>
</dbReference>
<dbReference type="GO" id="GO:0016020">
    <property type="term" value="C:membrane"/>
    <property type="evidence" value="ECO:0007669"/>
    <property type="project" value="UniProtKB-SubCell"/>
</dbReference>
<dbReference type="OrthoDB" id="266518at2759"/>
<evidence type="ECO:0000313" key="7">
    <source>
        <dbReference type="Proteomes" id="UP000265703"/>
    </source>
</evidence>
<dbReference type="PANTHER" id="PTHR21389:SF0">
    <property type="entry name" value="ETOPOSIDE-INDUCED PROTEIN 2.4 HOMOLOG"/>
    <property type="match status" value="1"/>
</dbReference>
<evidence type="ECO:0000256" key="3">
    <source>
        <dbReference type="ARBA" id="ARBA00022989"/>
    </source>
</evidence>
<dbReference type="InterPro" id="IPR059112">
    <property type="entry name" value="CysZ/EI24"/>
</dbReference>
<sequence length="324" mass="38402">MPSYRQSKLGIKETTKLCAQYFWCGFKDAFAWPSSLITIYGSETIRNRTRNCFILNGLIFLGSIFFFNHITIPTLHFFLGKTFFFSLNQRSNNDNVMHSSFLTNILDTIIALTYQLLWVYPIFLLSFVLNSVWYQEIADRVFRIQYGQPVNSHLTYNRMLQIIADEVYRAILFMNYLVFATIIYILPIIGPIISFMYFCWIYAYYSFEYKWINKGWNLEKRIEYFEERWAYFAGFGFTFTVVTFFVDQFLSAGVFALFFPIYIIMANNALPMPRQNERARFSSLMPYRLPVFWVARKLNDKIITSFTASGSKLSREKKNKTINE</sequence>
<evidence type="ECO:0000256" key="1">
    <source>
        <dbReference type="ARBA" id="ARBA00004141"/>
    </source>
</evidence>
<evidence type="ECO:0000256" key="5">
    <source>
        <dbReference type="SAM" id="Phobius"/>
    </source>
</evidence>
<reference evidence="6 7" key="1">
    <citation type="submission" date="2018-06" db="EMBL/GenBank/DDBJ databases">
        <title>Comparative genomics reveals the genomic features of Rhizophagus irregularis, R. cerebriforme, R. diaphanum and Gigaspora rosea, and their symbiotic lifestyle signature.</title>
        <authorList>
            <person name="Morin E."/>
            <person name="San Clemente H."/>
            <person name="Chen E.C.H."/>
            <person name="De La Providencia I."/>
            <person name="Hainaut M."/>
            <person name="Kuo A."/>
            <person name="Kohler A."/>
            <person name="Murat C."/>
            <person name="Tang N."/>
            <person name="Roy S."/>
            <person name="Loubradou J."/>
            <person name="Henrissat B."/>
            <person name="Grigoriev I.V."/>
            <person name="Corradi N."/>
            <person name="Roux C."/>
            <person name="Martin F.M."/>
        </authorList>
    </citation>
    <scope>NUCLEOTIDE SEQUENCE [LARGE SCALE GENOMIC DNA]</scope>
    <source>
        <strain evidence="6 7">DAOM 227022</strain>
    </source>
</reference>
<keyword evidence="4 5" id="KW-0472">Membrane</keyword>
<comment type="caution">
    <text evidence="6">The sequence shown here is derived from an EMBL/GenBank/DDBJ whole genome shotgun (WGS) entry which is preliminary data.</text>
</comment>
<dbReference type="AlphaFoldDB" id="A0A397TT17"/>
<dbReference type="PANTHER" id="PTHR21389">
    <property type="entry name" value="P53 INDUCED PROTEIN"/>
    <property type="match status" value="1"/>
</dbReference>
<proteinExistence type="predicted"/>
<feature type="transmembrane region" description="Helical" evidence="5">
    <location>
        <begin position="167"/>
        <end position="186"/>
    </location>
</feature>
<dbReference type="GO" id="GO:0016236">
    <property type="term" value="P:macroautophagy"/>
    <property type="evidence" value="ECO:0007669"/>
    <property type="project" value="TreeGrafter"/>
</dbReference>
<gene>
    <name evidence="6" type="ORF">C1645_869956</name>
</gene>
<feature type="transmembrane region" description="Helical" evidence="5">
    <location>
        <begin position="229"/>
        <end position="246"/>
    </location>
</feature>
<feature type="transmembrane region" description="Helical" evidence="5">
    <location>
        <begin position="192"/>
        <end position="209"/>
    </location>
</feature>
<comment type="subcellular location">
    <subcellularLocation>
        <location evidence="1">Membrane</location>
        <topology evidence="1">Multi-pass membrane protein</topology>
    </subcellularLocation>
</comment>
<dbReference type="EMBL" id="QKYT01000003">
    <property type="protein sequence ID" value="RIA99587.1"/>
    <property type="molecule type" value="Genomic_DNA"/>
</dbReference>
<name>A0A397TT17_9GLOM</name>
<keyword evidence="3 5" id="KW-1133">Transmembrane helix</keyword>
<feature type="transmembrane region" description="Helical" evidence="5">
    <location>
        <begin position="53"/>
        <end position="79"/>
    </location>
</feature>
<dbReference type="STRING" id="658196.A0A397TT17"/>
<evidence type="ECO:0000256" key="2">
    <source>
        <dbReference type="ARBA" id="ARBA00022692"/>
    </source>
</evidence>
<keyword evidence="7" id="KW-1185">Reference proteome</keyword>
<feature type="transmembrane region" description="Helical" evidence="5">
    <location>
        <begin position="109"/>
        <end position="133"/>
    </location>
</feature>
<evidence type="ECO:0000313" key="6">
    <source>
        <dbReference type="EMBL" id="RIA99587.1"/>
    </source>
</evidence>
<keyword evidence="2 5" id="KW-0812">Transmembrane</keyword>
<feature type="transmembrane region" description="Helical" evidence="5">
    <location>
        <begin position="252"/>
        <end position="270"/>
    </location>
</feature>
<dbReference type="Pfam" id="PF07264">
    <property type="entry name" value="EI24"/>
    <property type="match status" value="1"/>
</dbReference>
<accession>A0A397TT17</accession>
<evidence type="ECO:0000256" key="4">
    <source>
        <dbReference type="ARBA" id="ARBA00023136"/>
    </source>
</evidence>
<protein>
    <submittedName>
        <fullName evidence="6">Etoposide-induced protein 2.4-domain-containing protein</fullName>
    </submittedName>
</protein>
<dbReference type="GO" id="GO:0005783">
    <property type="term" value="C:endoplasmic reticulum"/>
    <property type="evidence" value="ECO:0007669"/>
    <property type="project" value="TreeGrafter"/>
</dbReference>